<gene>
    <name evidence="2" type="ORF">PACLA_8A071973</name>
</gene>
<evidence type="ECO:0000256" key="1">
    <source>
        <dbReference type="SAM" id="MobiDB-lite"/>
    </source>
</evidence>
<proteinExistence type="predicted"/>
<organism evidence="2 3">
    <name type="scientific">Paramuricea clavata</name>
    <name type="common">Red gorgonian</name>
    <name type="synonym">Violescent sea-whip</name>
    <dbReference type="NCBI Taxonomy" id="317549"/>
    <lineage>
        <taxon>Eukaryota</taxon>
        <taxon>Metazoa</taxon>
        <taxon>Cnidaria</taxon>
        <taxon>Anthozoa</taxon>
        <taxon>Octocorallia</taxon>
        <taxon>Malacalcyonacea</taxon>
        <taxon>Plexauridae</taxon>
        <taxon>Paramuricea</taxon>
    </lineage>
</organism>
<accession>A0A7D9I7E3</accession>
<feature type="compositionally biased region" description="Basic residues" evidence="1">
    <location>
        <begin position="457"/>
        <end position="468"/>
    </location>
</feature>
<feature type="region of interest" description="Disordered" evidence="1">
    <location>
        <begin position="69"/>
        <end position="92"/>
    </location>
</feature>
<comment type="caution">
    <text evidence="2">The sequence shown here is derived from an EMBL/GenBank/DDBJ whole genome shotgun (WGS) entry which is preliminary data.</text>
</comment>
<feature type="non-terminal residue" evidence="2">
    <location>
        <position position="1"/>
    </location>
</feature>
<evidence type="ECO:0000313" key="2">
    <source>
        <dbReference type="EMBL" id="CAB4002730.1"/>
    </source>
</evidence>
<dbReference type="OrthoDB" id="6077520at2759"/>
<dbReference type="AlphaFoldDB" id="A0A7D9I7E3"/>
<feature type="region of interest" description="Disordered" evidence="1">
    <location>
        <begin position="448"/>
        <end position="476"/>
    </location>
</feature>
<evidence type="ECO:0000313" key="3">
    <source>
        <dbReference type="Proteomes" id="UP001152795"/>
    </source>
</evidence>
<sequence length="1003" mass="110015">QINEIIAIKKSHTVSNSKVVDDLLMYELKKARLKCKPLRNTCSENFSTRKRLNVKVPFVERNLKPRDKMREQADTRKHDAQEIQRQPPSNDACYADNIDDSQAQRYAVNKIYLLTVIFHYTIGNKSRAPIVDSEQIHLTKIATRVPSHLYNTFLKNNEENLMLKTKRGNHPVFIGPGILHKQKLYTSYKTLPLLMSKYRAGTSAVLVYGTDGEDNMAKAFSDVYSNAKHLRCDIHMKDNVKHKLTRLGITGDVASEIMSDVFGKNIDGGKDGGLVDCSSSEEFDSALTSATEKWNTIHENGREEIPEKKFFSAKMTETSTPATRSITTQCLSVREEDAQIIDIPFPILKRIFDKAAFLSSDPTYVIKVPTSSNDRPTFMMHSTSSENPHKVVAFPGSGKVSCDQSCTGWTLYGMCSHTVAVAETLKLLKAFLKWFKERKKSPNLTTLANINMPQNKGSKRGTRKRKGAANKQPTEGLTVLSKRLTQPNVTSYQSQPEILPSNFQNQLLAPFASPVLQYDTLPTSVPLQHVAQSAIKAHQNGQFPWLSNLVSHQSALTSNMAAQQGIQSSNLMSQQNALTSNMAAQQGIESSNLMSQQSAWTSNMAAQQGIRSSNVMSQQSAWTSNMAAQQGIRSSNLAQQCSLTSNMAAQQGIRSSNVMSQQCSLTSNMAAQQGIRSSNVMSQQCSLTSNMAAQQGIRSSNVMSQQCSLTSNMAAQQGIRSSNVMSQQCSLTSNMAAQQGIRSPNVMSQQSALTSNMAAQQGIRSSNVMSQQCSLTSNMAAQQGIRSPNVMSHQSALTSNMAAQQGIRSSNVMSQQCSLTSNMAAQQGIRSSNVMSQQCSLTSNMAAQQGIRSPNVMSQQCALTSNMAAQQGIRSSNVMSQQCSLTSNMAAQQGIRSPNVMSHQSALTSNMAAQQGIRSSNVMSQQCSLTSNMAAQQGIRSSNVMSQQRQSALTSNMAAQQGIRSNVSMFTLVLHFRFRPFPGFWNALPPPRLELFGKQELLG</sequence>
<dbReference type="Proteomes" id="UP001152795">
    <property type="component" value="Unassembled WGS sequence"/>
</dbReference>
<feature type="compositionally biased region" description="Basic and acidic residues" evidence="1">
    <location>
        <begin position="69"/>
        <end position="82"/>
    </location>
</feature>
<dbReference type="EMBL" id="CACRXK020004435">
    <property type="protein sequence ID" value="CAB4002730.1"/>
    <property type="molecule type" value="Genomic_DNA"/>
</dbReference>
<protein>
    <submittedName>
        <fullName evidence="2">Uncharacterized protein</fullName>
    </submittedName>
</protein>
<name>A0A7D9I7E3_PARCT</name>
<keyword evidence="3" id="KW-1185">Reference proteome</keyword>
<reference evidence="2" key="1">
    <citation type="submission" date="2020-04" db="EMBL/GenBank/DDBJ databases">
        <authorList>
            <person name="Alioto T."/>
            <person name="Alioto T."/>
            <person name="Gomez Garrido J."/>
        </authorList>
    </citation>
    <scope>NUCLEOTIDE SEQUENCE</scope>
    <source>
        <strain evidence="2">A484AB</strain>
    </source>
</reference>